<evidence type="ECO:0000256" key="1">
    <source>
        <dbReference type="ARBA" id="ARBA00004418"/>
    </source>
</evidence>
<dbReference type="eggNOG" id="COG3678">
    <property type="taxonomic scope" value="Bacteria"/>
</dbReference>
<dbReference type="GO" id="GO:0030288">
    <property type="term" value="C:outer membrane-bounded periplasmic space"/>
    <property type="evidence" value="ECO:0007669"/>
    <property type="project" value="TreeGrafter"/>
</dbReference>
<dbReference type="AlphaFoldDB" id="B6VLZ6"/>
<evidence type="ECO:0000256" key="3">
    <source>
        <dbReference type="ARBA" id="ARBA00022729"/>
    </source>
</evidence>
<sequence>MGTRSCLMRNIAALVFASMFVVGSTTSLAETTNTTHAATTPGICASCGYKSSEGHHYHNNEAGDNDHLFNGITLTERQRQQMRDLMAQKHQQRSSMLMNRAEREEMRKLVTAKDFDEAAVKAQAEKMAKYDIERQVEMARIHHQMYQLLTPEQQVQLEQQHRQYMSQLSN</sequence>
<dbReference type="Pfam" id="PF07813">
    <property type="entry name" value="LTXXQ"/>
    <property type="match status" value="1"/>
</dbReference>
<dbReference type="CDD" id="cd09916">
    <property type="entry name" value="CpxP_like"/>
    <property type="match status" value="1"/>
</dbReference>
<evidence type="ECO:0000313" key="6">
    <source>
        <dbReference type="EMBL" id="CAQ86395.1"/>
    </source>
</evidence>
<protein>
    <submittedName>
        <fullName evidence="7">Uncharacterized protein</fullName>
    </submittedName>
</protein>
<dbReference type="GO" id="GO:0051082">
    <property type="term" value="F:unfolded protein binding"/>
    <property type="evidence" value="ECO:0007669"/>
    <property type="project" value="TreeGrafter"/>
</dbReference>
<dbReference type="Gene3D" id="1.20.120.1490">
    <property type="match status" value="1"/>
</dbReference>
<organism evidence="7">
    <name type="scientific">Photorhabdus asymbiotica subsp. asymbiotica (strain ATCC 43949 / 3105-77)</name>
    <name type="common">Xenorhabdus luminescens (strain 2)</name>
    <dbReference type="NCBI Taxonomy" id="553480"/>
    <lineage>
        <taxon>Bacteria</taxon>
        <taxon>Pseudomonadati</taxon>
        <taxon>Pseudomonadota</taxon>
        <taxon>Gammaproteobacteria</taxon>
        <taxon>Enterobacterales</taxon>
        <taxon>Morganellaceae</taxon>
        <taxon>Photorhabdus</taxon>
    </lineage>
</organism>
<reference evidence="7" key="3">
    <citation type="submission" date="2008-09" db="EMBL/GenBank/DDBJ databases">
        <authorList>
            <person name="Thomson N.R."/>
        </authorList>
    </citation>
    <scope>NUCLEOTIDE SEQUENCE</scope>
    <source>
        <strain evidence="7">ATCC 43949</strain>
    </source>
</reference>
<dbReference type="STRING" id="291112.PAU_04308"/>
<proteinExistence type="inferred from homology"/>
<dbReference type="InterPro" id="IPR012899">
    <property type="entry name" value="LTXXQ"/>
</dbReference>
<keyword evidence="3 5" id="KW-0732">Signal</keyword>
<dbReference type="NCBIfam" id="NF007687">
    <property type="entry name" value="PRK10363.1"/>
    <property type="match status" value="1"/>
</dbReference>
<dbReference type="Proteomes" id="UP000002747">
    <property type="component" value="Chromosome"/>
</dbReference>
<reference evidence="7" key="1">
    <citation type="journal article" date="2008" name="Proc. Natl. Acad. Sci. U.S.A.">
        <title>Rapid virulence annotation (RVA): identification of virulence factors using a bacterial genome library and multiple invertebrate hosts.</title>
        <authorList>
            <person name="Waterfield N.R."/>
            <person name="Sanchez-Contreras M."/>
            <person name="Eleftherianos I."/>
            <person name="Dowling A."/>
            <person name="Wilkinson P."/>
            <person name="Parkhill J."/>
            <person name="Thomson N."/>
            <person name="Reynolds S.E."/>
            <person name="Bode H.B."/>
            <person name="Dorus S."/>
            <person name="Ffrench-Constant R.H."/>
        </authorList>
    </citation>
    <scope>NUCLEOTIDE SEQUENCE</scope>
    <source>
        <strain evidence="7">ATCC 43949</strain>
    </source>
</reference>
<evidence type="ECO:0000256" key="4">
    <source>
        <dbReference type="ARBA" id="ARBA00022764"/>
    </source>
</evidence>
<keyword evidence="4" id="KW-0574">Periplasm</keyword>
<comment type="similarity">
    <text evidence="2">Belongs to the CpxP/Spy family.</text>
</comment>
<evidence type="ECO:0000256" key="2">
    <source>
        <dbReference type="ARBA" id="ARBA00008441"/>
    </source>
</evidence>
<feature type="chain" id="PRO_5014085582" evidence="5">
    <location>
        <begin position="30"/>
        <end position="170"/>
    </location>
</feature>
<accession>B6VLZ6</accession>
<dbReference type="EMBL" id="FM211051">
    <property type="protein sequence ID" value="CAR67176.1"/>
    <property type="molecule type" value="Genomic_DNA"/>
</dbReference>
<dbReference type="EMBL" id="FM162591">
    <property type="protein sequence ID" value="CAQ86395.1"/>
    <property type="molecule type" value="Genomic_DNA"/>
</dbReference>
<dbReference type="InterPro" id="IPR052211">
    <property type="entry name" value="Cpx_auxiliary_protein"/>
</dbReference>
<accession>C7BS97</accession>
<reference evidence="6 8" key="4">
    <citation type="journal article" date="2009" name="BMC Genomics">
        <title>Comparative genomics of the emerging human pathogen Photorhabdus asymbiotica with the insect pathogen Photorhabdus luminescens.</title>
        <authorList>
            <person name="Wilkinson P."/>
            <person name="Waterfield N.R."/>
            <person name="Crossman L."/>
            <person name="Corton C."/>
            <person name="Sanchez-Contreras M."/>
            <person name="Vlisidou I."/>
            <person name="Barron A."/>
            <person name="Bignell A."/>
            <person name="Clark L."/>
            <person name="Ormond D."/>
            <person name="Mayho M."/>
            <person name="Bason N."/>
            <person name="Smith F."/>
            <person name="Simmonds M."/>
            <person name="Churcher C."/>
            <person name="Harris D."/>
            <person name="Thompson N.R."/>
            <person name="Quail M."/>
            <person name="Parkhill J."/>
            <person name="ffrench-Constant R.H."/>
        </authorList>
    </citation>
    <scope>NUCLEOTIDE SEQUENCE [LARGE SCALE GENOMIC DNA]</scope>
    <source>
        <strain evidence="8">ATCC 43949 / 3105-77</strain>
        <strain evidence="6">ATCC43949</strain>
    </source>
</reference>
<name>B6VLZ6_PHOAA</name>
<dbReference type="KEGG" id="pay:PAU_04308"/>
<evidence type="ECO:0000313" key="7">
    <source>
        <dbReference type="EMBL" id="CAR67176.1"/>
    </source>
</evidence>
<evidence type="ECO:0000313" key="8">
    <source>
        <dbReference type="Proteomes" id="UP000002747"/>
    </source>
</evidence>
<feature type="signal peptide" evidence="5">
    <location>
        <begin position="1"/>
        <end position="29"/>
    </location>
</feature>
<comment type="subcellular location">
    <subcellularLocation>
        <location evidence="1">Periplasm</location>
    </subcellularLocation>
</comment>
<evidence type="ECO:0000256" key="5">
    <source>
        <dbReference type="SAM" id="SignalP"/>
    </source>
</evidence>
<dbReference type="PANTHER" id="PTHR38102">
    <property type="entry name" value="PERIPLASMIC CHAPERONE SPY"/>
    <property type="match status" value="1"/>
</dbReference>
<reference evidence="6" key="2">
    <citation type="submission" date="2008-05" db="EMBL/GenBank/DDBJ databases">
        <authorList>
            <person name="Crossman L.C."/>
        </authorList>
    </citation>
    <scope>NUCLEOTIDE SEQUENCE</scope>
    <source>
        <strain evidence="6">ATCC43949</strain>
    </source>
</reference>
<gene>
    <name evidence="7" type="primary">cpxP</name>
    <name evidence="6" type="ordered locus">PAU_04308</name>
    <name evidence="7" type="ORF">PA-RVA9-1937</name>
</gene>
<dbReference type="PIRSF" id="PIRSF034445">
    <property type="entry name" value="CpxP_Spy"/>
    <property type="match status" value="1"/>
</dbReference>
<dbReference type="PANTHER" id="PTHR38102:SF2">
    <property type="entry name" value="PERIPLASMIC PROTEIN CPXP"/>
    <property type="match status" value="1"/>
</dbReference>